<reference evidence="1 2" key="1">
    <citation type="submission" date="2021-06" db="EMBL/GenBank/DDBJ databases">
        <title>Caerostris extrusa draft genome.</title>
        <authorList>
            <person name="Kono N."/>
            <person name="Arakawa K."/>
        </authorList>
    </citation>
    <scope>NUCLEOTIDE SEQUENCE [LARGE SCALE GENOMIC DNA]</scope>
</reference>
<comment type="caution">
    <text evidence="1">The sequence shown here is derived from an EMBL/GenBank/DDBJ whole genome shotgun (WGS) entry which is preliminary data.</text>
</comment>
<name>A0AAV4SC42_CAEEX</name>
<organism evidence="1 2">
    <name type="scientific">Caerostris extrusa</name>
    <name type="common">Bark spider</name>
    <name type="synonym">Caerostris bankana</name>
    <dbReference type="NCBI Taxonomy" id="172846"/>
    <lineage>
        <taxon>Eukaryota</taxon>
        <taxon>Metazoa</taxon>
        <taxon>Ecdysozoa</taxon>
        <taxon>Arthropoda</taxon>
        <taxon>Chelicerata</taxon>
        <taxon>Arachnida</taxon>
        <taxon>Araneae</taxon>
        <taxon>Araneomorphae</taxon>
        <taxon>Entelegynae</taxon>
        <taxon>Araneoidea</taxon>
        <taxon>Araneidae</taxon>
        <taxon>Caerostris</taxon>
    </lineage>
</organism>
<keyword evidence="2" id="KW-1185">Reference proteome</keyword>
<protein>
    <submittedName>
        <fullName evidence="1">Uncharacterized protein</fullName>
    </submittedName>
</protein>
<dbReference type="Proteomes" id="UP001054945">
    <property type="component" value="Unassembled WGS sequence"/>
</dbReference>
<dbReference type="EMBL" id="BPLR01009164">
    <property type="protein sequence ID" value="GIY29990.1"/>
    <property type="molecule type" value="Genomic_DNA"/>
</dbReference>
<gene>
    <name evidence="1" type="ORF">CEXT_13791</name>
</gene>
<dbReference type="AlphaFoldDB" id="A0AAV4SC42"/>
<proteinExistence type="predicted"/>
<sequence>MPWMIGCHKRFRALPHRAIADALVAAKVRDAFNTLIKYIYEDCVTKLLTEEGTLCSQSMEKKFLHFESDFHKFLGKPVGFNPCPDYKSLSELAEVVMKMTTSSLAPSQRLDASKSLLYPPSNSQ</sequence>
<evidence type="ECO:0000313" key="1">
    <source>
        <dbReference type="EMBL" id="GIY29990.1"/>
    </source>
</evidence>
<accession>A0AAV4SC42</accession>
<evidence type="ECO:0000313" key="2">
    <source>
        <dbReference type="Proteomes" id="UP001054945"/>
    </source>
</evidence>